<evidence type="ECO:0000256" key="2">
    <source>
        <dbReference type="SAM" id="MobiDB-lite"/>
    </source>
</evidence>
<dbReference type="GO" id="GO:0098505">
    <property type="term" value="F:G-rich strand telomeric DNA binding"/>
    <property type="evidence" value="ECO:0007669"/>
    <property type="project" value="TreeGrafter"/>
</dbReference>
<dbReference type="GO" id="GO:0071532">
    <property type="term" value="F:ankyrin repeat binding"/>
    <property type="evidence" value="ECO:0007669"/>
    <property type="project" value="TreeGrafter"/>
</dbReference>
<protein>
    <submittedName>
        <fullName evidence="3">Telomeric repeat binding factor (NIMA-interacting) 1</fullName>
    </submittedName>
</protein>
<dbReference type="GO" id="GO:0003691">
    <property type="term" value="F:double-stranded telomeric DNA binding"/>
    <property type="evidence" value="ECO:0007669"/>
    <property type="project" value="TreeGrafter"/>
</dbReference>
<dbReference type="GO" id="GO:0008017">
    <property type="term" value="F:microtubule binding"/>
    <property type="evidence" value="ECO:0007669"/>
    <property type="project" value="TreeGrafter"/>
</dbReference>
<dbReference type="PANTHER" id="PTHR46734">
    <property type="entry name" value="TELOMERIC REPEAT-BINDING FACTOR 1 TERF1"/>
    <property type="match status" value="1"/>
</dbReference>
<accession>A0A1A7XJM3</accession>
<dbReference type="InterPro" id="IPR036507">
    <property type="entry name" value="Telomere_rpt-bd_fac_dimer_sf"/>
</dbReference>
<feature type="compositionally biased region" description="Polar residues" evidence="2">
    <location>
        <begin position="240"/>
        <end position="249"/>
    </location>
</feature>
<proteinExistence type="predicted"/>
<dbReference type="GO" id="GO:0000783">
    <property type="term" value="C:nuclear telomere cap complex"/>
    <property type="evidence" value="ECO:0007669"/>
    <property type="project" value="TreeGrafter"/>
</dbReference>
<dbReference type="AlphaFoldDB" id="A0A1A7XJM3"/>
<dbReference type="GO" id="GO:1905839">
    <property type="term" value="P:negative regulation of telomeric D-loop disassembly"/>
    <property type="evidence" value="ECO:0007669"/>
    <property type="project" value="TreeGrafter"/>
</dbReference>
<keyword evidence="1" id="KW-0539">Nucleus</keyword>
<reference evidence="3" key="2">
    <citation type="submission" date="2016-06" db="EMBL/GenBank/DDBJ databases">
        <title>The genome of a short-lived fish provides insights into sex chromosome evolution and the genetic control of aging.</title>
        <authorList>
            <person name="Reichwald K."/>
            <person name="Felder M."/>
            <person name="Petzold A."/>
            <person name="Koch P."/>
            <person name="Groth M."/>
            <person name="Platzer M."/>
        </authorList>
    </citation>
    <scope>NUCLEOTIDE SEQUENCE</scope>
    <source>
        <tissue evidence="3">Brain</tissue>
    </source>
</reference>
<dbReference type="InterPro" id="IPR052450">
    <property type="entry name" value="TRBD-Containing_Protein"/>
</dbReference>
<organism evidence="3">
    <name type="scientific">Iconisemion striatum</name>
    <dbReference type="NCBI Taxonomy" id="60296"/>
    <lineage>
        <taxon>Eukaryota</taxon>
        <taxon>Metazoa</taxon>
        <taxon>Chordata</taxon>
        <taxon>Craniata</taxon>
        <taxon>Vertebrata</taxon>
        <taxon>Euteleostomi</taxon>
        <taxon>Actinopterygii</taxon>
        <taxon>Neopterygii</taxon>
        <taxon>Teleostei</taxon>
        <taxon>Neoteleostei</taxon>
        <taxon>Acanthomorphata</taxon>
        <taxon>Ovalentaria</taxon>
        <taxon>Atherinomorphae</taxon>
        <taxon>Cyprinodontiformes</taxon>
        <taxon>Nothobranchiidae</taxon>
        <taxon>Iconisemion</taxon>
    </lineage>
</organism>
<sequence length="258" mass="29010">MEAEVSEICPTDQNTDESVRFSRVSAVATGWIFDYFFVNMCRCFKERKQDEFNEMLSTFEVISENVSLKGTTIHEKTLICALLARVINGKCLDELFDKDRSVMPLMSAASVWLDLKDTVGDESFFKSITNHLLIQSVAVCLEKGQAISASCAIEWFKKHLDVPQNLGGTLLTIVQKKETYHSLFKNFSLNRLMETIQTFLDSYLKKHPSDYLLKAATKVAQSASDIESSEGAESQDEAISESSNKSVQIQKKKSCLLT</sequence>
<evidence type="ECO:0000256" key="1">
    <source>
        <dbReference type="ARBA" id="ARBA00023242"/>
    </source>
</evidence>
<evidence type="ECO:0000313" key="3">
    <source>
        <dbReference type="EMBL" id="SBP18024.1"/>
    </source>
</evidence>
<reference evidence="3" key="1">
    <citation type="submission" date="2016-05" db="EMBL/GenBank/DDBJ databases">
        <authorList>
            <person name="Lavstsen T."/>
            <person name="Jespersen J.S."/>
        </authorList>
    </citation>
    <scope>NUCLEOTIDE SEQUENCE</scope>
    <source>
        <tissue evidence="3">Brain</tissue>
    </source>
</reference>
<feature type="compositionally biased region" description="Acidic residues" evidence="2">
    <location>
        <begin position="227"/>
        <end position="239"/>
    </location>
</feature>
<dbReference type="GO" id="GO:0007004">
    <property type="term" value="P:telomere maintenance via telomerase"/>
    <property type="evidence" value="ECO:0007669"/>
    <property type="project" value="TreeGrafter"/>
</dbReference>
<dbReference type="GO" id="GO:0003720">
    <property type="term" value="F:telomerase activity"/>
    <property type="evidence" value="ECO:0007669"/>
    <property type="project" value="TreeGrafter"/>
</dbReference>
<gene>
    <name evidence="3" type="primary">TERF1</name>
</gene>
<dbReference type="FunFam" id="1.25.40.210:FF:000001">
    <property type="entry name" value="Telomeric repeat-binding factor"/>
    <property type="match status" value="1"/>
</dbReference>
<dbReference type="GO" id="GO:0008301">
    <property type="term" value="F:DNA binding, bending"/>
    <property type="evidence" value="ECO:0007669"/>
    <property type="project" value="TreeGrafter"/>
</dbReference>
<dbReference type="Gene3D" id="1.25.40.210">
    <property type="entry name" value="Telomere repeat-binding factor, dimerisation domain"/>
    <property type="match status" value="1"/>
</dbReference>
<dbReference type="PANTHER" id="PTHR46734:SF1">
    <property type="entry name" value="TELOMERIC REPEAT-BINDING FACTOR 1"/>
    <property type="match status" value="1"/>
</dbReference>
<dbReference type="EMBL" id="HADW01016624">
    <property type="protein sequence ID" value="SBP18024.1"/>
    <property type="molecule type" value="Transcribed_RNA"/>
</dbReference>
<feature type="region of interest" description="Disordered" evidence="2">
    <location>
        <begin position="226"/>
        <end position="258"/>
    </location>
</feature>
<name>A0A1A7XJM3_9TELE</name>
<dbReference type="GO" id="GO:0008156">
    <property type="term" value="P:negative regulation of DNA replication"/>
    <property type="evidence" value="ECO:0007669"/>
    <property type="project" value="TreeGrafter"/>
</dbReference>
<dbReference type="SUPFAM" id="SSF63600">
    <property type="entry name" value="Telomeric repeat binding factor (TRF) dimerisation domain"/>
    <property type="match status" value="1"/>
</dbReference>